<dbReference type="GO" id="GO:0006508">
    <property type="term" value="P:proteolysis"/>
    <property type="evidence" value="ECO:0007669"/>
    <property type="project" value="InterPro"/>
</dbReference>
<sequence length="473" mass="54292">MWRLFFVIMLFPIGSKAQKFSADEAKEDIDVLYHKMQQVHPGLFRYQSSEAYQETYLEIKTSITDSISEADLFLTISPLIYQIKDLHTGFSHPKKWRKKHPFKLPFIMAEVEGKNLIQYNAAADTTFLRGLELLEIDGKSIESVKDLLKTNIGTDNGNEAAKQLYATKTLYAYYPKFFELKDSVDLLVRNLEKDSVMNYRLATVTTKQMGAVLARRYPEKIRKNLSYTMIDSTLSLAKIDVTSFEFKGSPFDLFQTKFKRKFKQHIKQAQKDSVEHLVLDLRSNGGGYIPNISKVMKYVASEPYKLIDTMAFNRSAYFKIFSPAKGITPLIAPLFFNKKDSIYRYRATGKPAKKKPSKLAYKGKLYVFMDAASYSATTFTISLLDDMDRATFIGTIPGGANWGSHAGSWYVAKLPNSKIRVRIPEYRIVHARANKPNESFFIQPDISVEYTLEDFDKNIDSYERVLIEKLRAD</sequence>
<feature type="domain" description="Tail specific protease" evidence="1">
    <location>
        <begin position="237"/>
        <end position="448"/>
    </location>
</feature>
<gene>
    <name evidence="2" type="ORF">DJ013_04180</name>
</gene>
<evidence type="ECO:0000313" key="2">
    <source>
        <dbReference type="EMBL" id="AWV97412.1"/>
    </source>
</evidence>
<protein>
    <recommendedName>
        <fullName evidence="1">Tail specific protease domain-containing protein</fullName>
    </recommendedName>
</protein>
<proteinExistence type="predicted"/>
<evidence type="ECO:0000259" key="1">
    <source>
        <dbReference type="Pfam" id="PF03572"/>
    </source>
</evidence>
<dbReference type="GO" id="GO:0008236">
    <property type="term" value="F:serine-type peptidase activity"/>
    <property type="evidence" value="ECO:0007669"/>
    <property type="project" value="InterPro"/>
</dbReference>
<dbReference type="KEGG" id="als:DJ013_04180"/>
<dbReference type="OrthoDB" id="5480566at2"/>
<dbReference type="PANTHER" id="PTHR32060:SF30">
    <property type="entry name" value="CARBOXY-TERMINAL PROCESSING PROTEASE CTPA"/>
    <property type="match status" value="1"/>
</dbReference>
<name>A0A2Z4G898_9BACT</name>
<dbReference type="InterPro" id="IPR029045">
    <property type="entry name" value="ClpP/crotonase-like_dom_sf"/>
</dbReference>
<dbReference type="AlphaFoldDB" id="A0A2Z4G898"/>
<organism evidence="2 3">
    <name type="scientific">Arcticibacterium luteifluviistationis</name>
    <dbReference type="NCBI Taxonomy" id="1784714"/>
    <lineage>
        <taxon>Bacteria</taxon>
        <taxon>Pseudomonadati</taxon>
        <taxon>Bacteroidota</taxon>
        <taxon>Cytophagia</taxon>
        <taxon>Cytophagales</taxon>
        <taxon>Leadbetterellaceae</taxon>
        <taxon>Arcticibacterium</taxon>
    </lineage>
</organism>
<dbReference type="GO" id="GO:0030288">
    <property type="term" value="C:outer membrane-bounded periplasmic space"/>
    <property type="evidence" value="ECO:0007669"/>
    <property type="project" value="TreeGrafter"/>
</dbReference>
<dbReference type="SUPFAM" id="SSF52096">
    <property type="entry name" value="ClpP/crotonase"/>
    <property type="match status" value="1"/>
</dbReference>
<reference evidence="2 3" key="1">
    <citation type="submission" date="2018-05" db="EMBL/GenBank/DDBJ databases">
        <title>Complete genome sequence of Arcticibacterium luteifluviistationis SM1504T, a cytophagaceae bacterium isolated from Arctic surface seawater.</title>
        <authorList>
            <person name="Li Y."/>
            <person name="Qin Q.-L."/>
        </authorList>
    </citation>
    <scope>NUCLEOTIDE SEQUENCE [LARGE SCALE GENOMIC DNA]</scope>
    <source>
        <strain evidence="2 3">SM1504</strain>
    </source>
</reference>
<dbReference type="EMBL" id="CP029480">
    <property type="protein sequence ID" value="AWV97412.1"/>
    <property type="molecule type" value="Genomic_DNA"/>
</dbReference>
<dbReference type="GO" id="GO:0007165">
    <property type="term" value="P:signal transduction"/>
    <property type="evidence" value="ECO:0007669"/>
    <property type="project" value="TreeGrafter"/>
</dbReference>
<dbReference type="Gene3D" id="3.90.226.10">
    <property type="entry name" value="2-enoyl-CoA Hydratase, Chain A, domain 1"/>
    <property type="match status" value="1"/>
</dbReference>
<accession>A0A2Z4G898</accession>
<dbReference type="InterPro" id="IPR005151">
    <property type="entry name" value="Tail-specific_protease"/>
</dbReference>
<dbReference type="Proteomes" id="UP000249873">
    <property type="component" value="Chromosome"/>
</dbReference>
<dbReference type="GO" id="GO:0004175">
    <property type="term" value="F:endopeptidase activity"/>
    <property type="evidence" value="ECO:0007669"/>
    <property type="project" value="TreeGrafter"/>
</dbReference>
<evidence type="ECO:0000313" key="3">
    <source>
        <dbReference type="Proteomes" id="UP000249873"/>
    </source>
</evidence>
<dbReference type="Pfam" id="PF03572">
    <property type="entry name" value="Peptidase_S41"/>
    <property type="match status" value="1"/>
</dbReference>
<keyword evidence="3" id="KW-1185">Reference proteome</keyword>
<dbReference type="PANTHER" id="PTHR32060">
    <property type="entry name" value="TAIL-SPECIFIC PROTEASE"/>
    <property type="match status" value="1"/>
</dbReference>